<evidence type="ECO:0000313" key="1">
    <source>
        <dbReference type="EMBL" id="TWW10498.1"/>
    </source>
</evidence>
<proteinExistence type="predicted"/>
<protein>
    <submittedName>
        <fullName evidence="1">Uncharacterized protein</fullName>
    </submittedName>
</protein>
<organism evidence="1 2">
    <name type="scientific">Planctomyces bekefii</name>
    <dbReference type="NCBI Taxonomy" id="1653850"/>
    <lineage>
        <taxon>Bacteria</taxon>
        <taxon>Pseudomonadati</taxon>
        <taxon>Planctomycetota</taxon>
        <taxon>Planctomycetia</taxon>
        <taxon>Planctomycetales</taxon>
        <taxon>Planctomycetaceae</taxon>
        <taxon>Planctomyces</taxon>
    </lineage>
</organism>
<keyword evidence="2" id="KW-1185">Reference proteome</keyword>
<feature type="non-terminal residue" evidence="1">
    <location>
        <position position="535"/>
    </location>
</feature>
<sequence>MRKGIFNYAAYPLALGLLAGMTVGCGKKENKSSGDSPKVATLHTWVTDSSVDGGTARIKYKSTDPNAKYKCQLQAEGQAEAPWNDCPAEGASLPVEAGIRYTFKVKAIAPDGTEDKEPYSYTFVGGPAGKDSSNQPTLATLILNKDQVPETYSQTDLELQFGVDGGPSVDDVRFECKRENETSFRRCPDGTSYKFSNLKDGFMYALSVRAVLRNGGMTAAEDHVSFRVSMPGLEIGGADKLMSQTTGIINMTYPAGAECAVDGEAAIACVPTFARINLNDQQIPAGNHTMVVTVAGGGRQELSFCARTCSGTGARPAAPVVQDFQLGSFYKYTIPQGMHVVNYVTTKTVGAAADNVFWLRATEDPLSNDMDACLNNDFPHPVPGKEFSMLTPAGASMKYCATTPTRATYKAKTEGRRAFNHLEVSTDIELVTNGLQTRDERISFNVFDTDTDFMAKDTNFMSLCRNRNGRIFQTPPLRVIQRDYWREFVHASLMICLADLVEFVQDPNTGMVTPVSARWWVGSFFISSDRVQLPA</sequence>
<comment type="caution">
    <text evidence="1">The sequence shown here is derived from an EMBL/GenBank/DDBJ whole genome shotgun (WGS) entry which is preliminary data.</text>
</comment>
<gene>
    <name evidence="1" type="ORF">E3A20_06610</name>
</gene>
<reference evidence="1 2" key="2">
    <citation type="submission" date="2019-08" db="EMBL/GenBank/DDBJ databases">
        <authorList>
            <person name="Henke P."/>
        </authorList>
    </citation>
    <scope>NUCLEOTIDE SEQUENCE [LARGE SCALE GENOMIC DNA]</scope>
    <source>
        <strain evidence="1">Phe10_nw2017</strain>
    </source>
</reference>
<dbReference type="PROSITE" id="PS51257">
    <property type="entry name" value="PROKAR_LIPOPROTEIN"/>
    <property type="match status" value="1"/>
</dbReference>
<evidence type="ECO:0000313" key="2">
    <source>
        <dbReference type="Proteomes" id="UP000321083"/>
    </source>
</evidence>
<dbReference type="Proteomes" id="UP000321083">
    <property type="component" value="Unassembled WGS sequence"/>
</dbReference>
<accession>A0A5C6M752</accession>
<dbReference type="EMBL" id="SRHE01000088">
    <property type="protein sequence ID" value="TWW10498.1"/>
    <property type="molecule type" value="Genomic_DNA"/>
</dbReference>
<name>A0A5C6M752_9PLAN</name>
<reference evidence="1 2" key="1">
    <citation type="submission" date="2019-08" db="EMBL/GenBank/DDBJ databases">
        <title>100 year-old enigma solved: identification of Planctomyces bekefii, the type genus and species of the phylum Planctomycetes.</title>
        <authorList>
            <person name="Svetlana D.N."/>
            <person name="Overmann J."/>
        </authorList>
    </citation>
    <scope>NUCLEOTIDE SEQUENCE [LARGE SCALE GENOMIC DNA]</scope>
    <source>
        <strain evidence="1">Phe10_nw2017</strain>
    </source>
</reference>
<dbReference type="AlphaFoldDB" id="A0A5C6M752"/>